<dbReference type="GO" id="GO:0016805">
    <property type="term" value="F:dipeptidase activity"/>
    <property type="evidence" value="ECO:0007669"/>
    <property type="project" value="InterPro"/>
</dbReference>
<reference evidence="4" key="1">
    <citation type="submission" date="2022-07" db="EMBL/GenBank/DDBJ databases">
        <title>Phylogenomic reconstructions and comparative analyses of Kickxellomycotina fungi.</title>
        <authorList>
            <person name="Reynolds N.K."/>
            <person name="Stajich J.E."/>
            <person name="Barry K."/>
            <person name="Grigoriev I.V."/>
            <person name="Crous P."/>
            <person name="Smith M.E."/>
        </authorList>
    </citation>
    <scope>NUCLEOTIDE SEQUENCE</scope>
    <source>
        <strain evidence="4">RSA 1196</strain>
    </source>
</reference>
<sequence length="442" mass="48503">MSDYSSSAEGSSELEIVFADVAKVSHSPPRSPLSLHSHDDLSSIEKEWYEEVRETVLNLAPKLQEISDQIFENPELGGKEHLACRLLNEELSRNGFQIETNPAGLETAFVATYESSEFNESSRVIAFFTEYDALPDIGHACGHHLIAVGAIASAVATKSVMEKMDLHGIVQVIGSPDEEGSGGKIELINAGYVKYPDVCLIAHPGNQDNAFMRTSALQGVTAHYYGKAAHAAINPWEGMNALDAVVQGYQAIAMYRQQMFPNTQVHGVISDGGSRANVIPKHASASYELRAETKAGLAQFKSKITDVFEGVVQSTGCQLRLLWDSMFAEMRTNALLASQYQRYMEALYDVEFATQEKQQAKVIASTDMGNVSHVKPSIHPMYSIGIDDTCSLHTKAFRTACQAPAAHERTWRAAVGLAMVALKVLSDDNYFERVLENFNTNE</sequence>
<dbReference type="OrthoDB" id="6119954at2759"/>
<dbReference type="Proteomes" id="UP001150925">
    <property type="component" value="Unassembled WGS sequence"/>
</dbReference>
<accession>A0A9W8AVC2</accession>
<dbReference type="Gene3D" id="3.30.70.360">
    <property type="match status" value="1"/>
</dbReference>
<evidence type="ECO:0000256" key="2">
    <source>
        <dbReference type="PIRNR" id="PIRNR037226"/>
    </source>
</evidence>
<gene>
    <name evidence="4" type="ORF">IWQ62_003163</name>
</gene>
<comment type="similarity">
    <text evidence="1 2">Belongs to the peptidase M20A family.</text>
</comment>
<dbReference type="EMBL" id="JANBPY010000803">
    <property type="protein sequence ID" value="KAJ1963606.1"/>
    <property type="molecule type" value="Genomic_DNA"/>
</dbReference>
<evidence type="ECO:0000313" key="5">
    <source>
        <dbReference type="Proteomes" id="UP001150925"/>
    </source>
</evidence>
<dbReference type="InterPro" id="IPR011650">
    <property type="entry name" value="Peptidase_M20_dimer"/>
</dbReference>
<protein>
    <recommendedName>
        <fullName evidence="2">Peptidase M20 domain-containing protein 2</fullName>
    </recommendedName>
</protein>
<dbReference type="InterPro" id="IPR052030">
    <property type="entry name" value="Peptidase_M20/M20A_hydrolases"/>
</dbReference>
<dbReference type="Gene3D" id="3.40.630.10">
    <property type="entry name" value="Zn peptidases"/>
    <property type="match status" value="1"/>
</dbReference>
<evidence type="ECO:0000256" key="1">
    <source>
        <dbReference type="ARBA" id="ARBA00006247"/>
    </source>
</evidence>
<comment type="caution">
    <text evidence="4">The sequence shown here is derived from an EMBL/GenBank/DDBJ whole genome shotgun (WGS) entry which is preliminary data.</text>
</comment>
<keyword evidence="5" id="KW-1185">Reference proteome</keyword>
<dbReference type="FunFam" id="3.30.70.360:FF:000004">
    <property type="entry name" value="Peptidase M20 domain-containing protein 2"/>
    <property type="match status" value="1"/>
</dbReference>
<dbReference type="Pfam" id="PF01546">
    <property type="entry name" value="Peptidase_M20"/>
    <property type="match status" value="1"/>
</dbReference>
<dbReference type="SUPFAM" id="SSF55031">
    <property type="entry name" value="Bacterial exopeptidase dimerisation domain"/>
    <property type="match status" value="1"/>
</dbReference>
<dbReference type="NCBIfam" id="TIGR01891">
    <property type="entry name" value="amidohydrolases"/>
    <property type="match status" value="1"/>
</dbReference>
<dbReference type="SUPFAM" id="SSF53187">
    <property type="entry name" value="Zn-dependent exopeptidases"/>
    <property type="match status" value="1"/>
</dbReference>
<dbReference type="InterPro" id="IPR017144">
    <property type="entry name" value="Xaa-Arg_dipeptidase"/>
</dbReference>
<dbReference type="PANTHER" id="PTHR30575">
    <property type="entry name" value="PEPTIDASE M20"/>
    <property type="match status" value="1"/>
</dbReference>
<dbReference type="CDD" id="cd05672">
    <property type="entry name" value="M20_ACY1L2-like"/>
    <property type="match status" value="1"/>
</dbReference>
<feature type="domain" description="Peptidase M20 dimerisation" evidence="3">
    <location>
        <begin position="219"/>
        <end position="309"/>
    </location>
</feature>
<dbReference type="PANTHER" id="PTHR30575:SF0">
    <property type="entry name" value="XAA-ARG DIPEPTIDASE"/>
    <property type="match status" value="1"/>
</dbReference>
<dbReference type="InterPro" id="IPR017439">
    <property type="entry name" value="Amidohydrolase"/>
</dbReference>
<dbReference type="InterPro" id="IPR036264">
    <property type="entry name" value="Bact_exopeptidase_dim_dom"/>
</dbReference>
<evidence type="ECO:0000259" key="3">
    <source>
        <dbReference type="Pfam" id="PF07687"/>
    </source>
</evidence>
<dbReference type="InterPro" id="IPR002933">
    <property type="entry name" value="Peptidase_M20"/>
</dbReference>
<dbReference type="Pfam" id="PF07687">
    <property type="entry name" value="M20_dimer"/>
    <property type="match status" value="1"/>
</dbReference>
<name>A0A9W8AVC2_9FUNG</name>
<evidence type="ECO:0000313" key="4">
    <source>
        <dbReference type="EMBL" id="KAJ1963606.1"/>
    </source>
</evidence>
<organism evidence="4 5">
    <name type="scientific">Dispira parvispora</name>
    <dbReference type="NCBI Taxonomy" id="1520584"/>
    <lineage>
        <taxon>Eukaryota</taxon>
        <taxon>Fungi</taxon>
        <taxon>Fungi incertae sedis</taxon>
        <taxon>Zoopagomycota</taxon>
        <taxon>Kickxellomycotina</taxon>
        <taxon>Dimargaritomycetes</taxon>
        <taxon>Dimargaritales</taxon>
        <taxon>Dimargaritaceae</taxon>
        <taxon>Dispira</taxon>
    </lineage>
</organism>
<proteinExistence type="inferred from homology"/>
<dbReference type="AlphaFoldDB" id="A0A9W8AVC2"/>
<dbReference type="PIRSF" id="PIRSF037226">
    <property type="entry name" value="Amidohydrolase_ACY1L2_prd"/>
    <property type="match status" value="1"/>
</dbReference>